<feature type="region of interest" description="Disordered" evidence="1">
    <location>
        <begin position="1"/>
        <end position="55"/>
    </location>
</feature>
<feature type="compositionally biased region" description="Polar residues" evidence="1">
    <location>
        <begin position="1"/>
        <end position="11"/>
    </location>
</feature>
<evidence type="ECO:0000256" key="1">
    <source>
        <dbReference type="SAM" id="MobiDB-lite"/>
    </source>
</evidence>
<protein>
    <submittedName>
        <fullName evidence="2">Uncharacterized protein</fullName>
    </submittedName>
</protein>
<dbReference type="AlphaFoldDB" id="A0A1I2DWG5"/>
<feature type="compositionally biased region" description="Polar residues" evidence="1">
    <location>
        <begin position="39"/>
        <end position="55"/>
    </location>
</feature>
<dbReference type="Proteomes" id="UP000199477">
    <property type="component" value="Unassembled WGS sequence"/>
</dbReference>
<name>A0A1I2DWG5_9GAMM</name>
<organism evidence="2 3">
    <name type="scientific">Dyella marensis</name>
    <dbReference type="NCBI Taxonomy" id="500610"/>
    <lineage>
        <taxon>Bacteria</taxon>
        <taxon>Pseudomonadati</taxon>
        <taxon>Pseudomonadota</taxon>
        <taxon>Gammaproteobacteria</taxon>
        <taxon>Lysobacterales</taxon>
        <taxon>Rhodanobacteraceae</taxon>
        <taxon>Dyella</taxon>
    </lineage>
</organism>
<evidence type="ECO:0000313" key="3">
    <source>
        <dbReference type="Proteomes" id="UP000199477"/>
    </source>
</evidence>
<proteinExistence type="predicted"/>
<evidence type="ECO:0000313" key="2">
    <source>
        <dbReference type="EMBL" id="SFE84965.1"/>
    </source>
</evidence>
<gene>
    <name evidence="2" type="ORF">SAMN02799615_01847</name>
</gene>
<reference evidence="3" key="1">
    <citation type="submission" date="2016-10" db="EMBL/GenBank/DDBJ databases">
        <authorList>
            <person name="Varghese N."/>
            <person name="Submissions S."/>
        </authorList>
    </citation>
    <scope>NUCLEOTIDE SEQUENCE [LARGE SCALE GENOMIC DNA]</scope>
    <source>
        <strain evidence="3">UNC178MFTsu3.1</strain>
    </source>
</reference>
<accession>A0A1I2DWG5</accession>
<sequence length="55" mass="5886">MAENPATTGFTGLQPDHRPPARTPCFPASAMRPHGSPFATAQNVDNTLRNTPLLL</sequence>
<keyword evidence="3" id="KW-1185">Reference proteome</keyword>
<dbReference type="EMBL" id="FONH01000004">
    <property type="protein sequence ID" value="SFE84965.1"/>
    <property type="molecule type" value="Genomic_DNA"/>
</dbReference>